<comment type="caution">
    <text evidence="1">The sequence shown here is derived from an EMBL/GenBank/DDBJ whole genome shotgun (WGS) entry which is preliminary data.</text>
</comment>
<evidence type="ECO:0000313" key="1">
    <source>
        <dbReference type="EMBL" id="MED1569001.1"/>
    </source>
</evidence>
<dbReference type="SUPFAM" id="SSF56784">
    <property type="entry name" value="HAD-like"/>
    <property type="match status" value="1"/>
</dbReference>
<dbReference type="GO" id="GO:0016787">
    <property type="term" value="F:hydrolase activity"/>
    <property type="evidence" value="ECO:0007669"/>
    <property type="project" value="UniProtKB-KW"/>
</dbReference>
<dbReference type="Proteomes" id="UP001309448">
    <property type="component" value="Unassembled WGS sequence"/>
</dbReference>
<dbReference type="InterPro" id="IPR023214">
    <property type="entry name" value="HAD_sf"/>
</dbReference>
<evidence type="ECO:0000313" key="2">
    <source>
        <dbReference type="Proteomes" id="UP001309448"/>
    </source>
</evidence>
<keyword evidence="1" id="KW-0378">Hydrolase</keyword>
<sequence>MTAKGVSKERAVREICTLNNISMGNIMVFGDDWNDFSCCGTCVRDCT</sequence>
<dbReference type="Pfam" id="PF08282">
    <property type="entry name" value="Hydrolase_3"/>
    <property type="match status" value="1"/>
</dbReference>
<dbReference type="InterPro" id="IPR036412">
    <property type="entry name" value="HAD-like_sf"/>
</dbReference>
<accession>A0ABU6N215</accession>
<organism evidence="1 2">
    <name type="scientific">Bacillus paramycoides</name>
    <dbReference type="NCBI Taxonomy" id="2026194"/>
    <lineage>
        <taxon>Bacteria</taxon>
        <taxon>Bacillati</taxon>
        <taxon>Bacillota</taxon>
        <taxon>Bacilli</taxon>
        <taxon>Bacillales</taxon>
        <taxon>Bacillaceae</taxon>
        <taxon>Bacillus</taxon>
        <taxon>Bacillus cereus group</taxon>
    </lineage>
</organism>
<dbReference type="Gene3D" id="3.40.50.1000">
    <property type="entry name" value="HAD superfamily/HAD-like"/>
    <property type="match status" value="1"/>
</dbReference>
<reference evidence="1 2" key="1">
    <citation type="submission" date="2023-03" db="EMBL/GenBank/DDBJ databases">
        <title>Bacillus Genome Sequencing.</title>
        <authorList>
            <person name="Dunlap C."/>
        </authorList>
    </citation>
    <scope>NUCLEOTIDE SEQUENCE [LARGE SCALE GENOMIC DNA]</scope>
    <source>
        <strain evidence="1 2">B-615</strain>
    </source>
</reference>
<dbReference type="EMBL" id="JARMDB010000030">
    <property type="protein sequence ID" value="MED1569001.1"/>
    <property type="molecule type" value="Genomic_DNA"/>
</dbReference>
<name>A0ABU6N215_9BACI</name>
<dbReference type="RefSeq" id="WP_327921866.1">
    <property type="nucleotide sequence ID" value="NZ_JARMDB010000030.1"/>
</dbReference>
<proteinExistence type="predicted"/>
<gene>
    <name evidence="1" type="ORF">P4U88_24670</name>
</gene>
<protein>
    <submittedName>
        <fullName evidence="1">HAD hydrolase family protein</fullName>
    </submittedName>
</protein>
<keyword evidence="2" id="KW-1185">Reference proteome</keyword>